<comment type="caution">
    <text evidence="1">The sequence shown here is derived from an EMBL/GenBank/DDBJ whole genome shotgun (WGS) entry which is preliminary data.</text>
</comment>
<dbReference type="Proteomes" id="UP000886595">
    <property type="component" value="Unassembled WGS sequence"/>
</dbReference>
<keyword evidence="2" id="KW-1185">Reference proteome</keyword>
<dbReference type="EMBL" id="JAAMPC010000005">
    <property type="protein sequence ID" value="KAG2312582.1"/>
    <property type="molecule type" value="Genomic_DNA"/>
</dbReference>
<sequence length="155" mass="17381">MDKHTDARNLLGGKVVPLRLGYVGVSRKLFGQKRNSSKVIQYDCIIFEEVKSAFIGNEGLCGPPLKDLCEGDNASYPFIPSNNRPDDNQMFCACNIRDRHSKKRATECLCFRKDESETLSENMEHCDIVALDAQEAFNLEKLLKALQLDLALPAT</sequence>
<gene>
    <name evidence="1" type="ORF">Bca52824_024139</name>
</gene>
<proteinExistence type="predicted"/>
<organism evidence="1 2">
    <name type="scientific">Brassica carinata</name>
    <name type="common">Ethiopian mustard</name>
    <name type="synonym">Abyssinian cabbage</name>
    <dbReference type="NCBI Taxonomy" id="52824"/>
    <lineage>
        <taxon>Eukaryota</taxon>
        <taxon>Viridiplantae</taxon>
        <taxon>Streptophyta</taxon>
        <taxon>Embryophyta</taxon>
        <taxon>Tracheophyta</taxon>
        <taxon>Spermatophyta</taxon>
        <taxon>Magnoliopsida</taxon>
        <taxon>eudicotyledons</taxon>
        <taxon>Gunneridae</taxon>
        <taxon>Pentapetalae</taxon>
        <taxon>rosids</taxon>
        <taxon>malvids</taxon>
        <taxon>Brassicales</taxon>
        <taxon>Brassicaceae</taxon>
        <taxon>Brassiceae</taxon>
        <taxon>Brassica</taxon>
    </lineage>
</organism>
<dbReference type="OrthoDB" id="1997872at2759"/>
<protein>
    <submittedName>
        <fullName evidence="1">Uncharacterized protein</fullName>
    </submittedName>
</protein>
<reference evidence="1 2" key="1">
    <citation type="submission" date="2020-02" db="EMBL/GenBank/DDBJ databases">
        <authorList>
            <person name="Ma Q."/>
            <person name="Huang Y."/>
            <person name="Song X."/>
            <person name="Pei D."/>
        </authorList>
    </citation>
    <scope>NUCLEOTIDE SEQUENCE [LARGE SCALE GENOMIC DNA]</scope>
    <source>
        <strain evidence="1">Sxm20200214</strain>
        <tissue evidence="1">Leaf</tissue>
    </source>
</reference>
<name>A0A8X8AWF1_BRACI</name>
<evidence type="ECO:0000313" key="1">
    <source>
        <dbReference type="EMBL" id="KAG2312582.1"/>
    </source>
</evidence>
<accession>A0A8X8AWF1</accession>
<evidence type="ECO:0000313" key="2">
    <source>
        <dbReference type="Proteomes" id="UP000886595"/>
    </source>
</evidence>
<dbReference type="AlphaFoldDB" id="A0A8X8AWF1"/>